<evidence type="ECO:0000313" key="6">
    <source>
        <dbReference type="Proteomes" id="UP000028760"/>
    </source>
</evidence>
<dbReference type="PANTHER" id="PTHR23086">
    <property type="entry name" value="PHOSPHATIDYLINOSITOL-4-PHOSPHATE 5-KINASE"/>
    <property type="match status" value="1"/>
</dbReference>
<reference evidence="5" key="2">
    <citation type="submission" date="2025-08" db="UniProtKB">
        <authorList>
            <consortium name="Ensembl"/>
        </authorList>
    </citation>
    <scope>IDENTIFICATION</scope>
</reference>
<dbReference type="EMBL" id="AYCK01016470">
    <property type="status" value="NOT_ANNOTATED_CDS"/>
    <property type="molecule type" value="Genomic_DNA"/>
</dbReference>
<keyword evidence="3" id="KW-0472">Membrane</keyword>
<keyword evidence="3" id="KW-0812">Transmembrane</keyword>
<feature type="region of interest" description="Disordered" evidence="2">
    <location>
        <begin position="160"/>
        <end position="213"/>
    </location>
</feature>
<evidence type="ECO:0000313" key="5">
    <source>
        <dbReference type="Ensembl" id="ENSPFOP00000005992.2"/>
    </source>
</evidence>
<proteinExistence type="predicted"/>
<name>A0A087XJN9_POEFO</name>
<keyword evidence="1" id="KW-0808">Transferase</keyword>
<dbReference type="GO" id="GO:0005524">
    <property type="term" value="F:ATP binding"/>
    <property type="evidence" value="ECO:0007669"/>
    <property type="project" value="UniProtKB-UniRule"/>
</dbReference>
<dbReference type="InterPro" id="IPR027483">
    <property type="entry name" value="PInositol-4-P-4/5-kinase_C_sf"/>
</dbReference>
<evidence type="ECO:0000256" key="1">
    <source>
        <dbReference type="PROSITE-ProRule" id="PRU00781"/>
    </source>
</evidence>
<accession>A0A087XJN9</accession>
<sequence>NDKRFFLKTQNKREIKFLLSNLKIYVEHLRKFPHSLLVKFLGTTHNLTFSLTFSLSFTLTFSLSFISLTFSLTFSLAAAPRRAEPEPVLRHAHRQNQEVRPLCCFHSQELVVFVRSIDAALGLLFSLLYGKMPGSVQSPVQSASLPVWYRSRSVNPGSSPIHAGVPGAVLDDDAGPSPEPDSGLTSSQDRDDSTRTSPRPAGTGADSPDIPDFRAQNRRLLPNLKNPLHVIDGPEQRYFIGIIDVFTVYGLKKRLEHLWKSLRHHGRSFSTVSPQEYSGRLRGWVRDHSE</sequence>
<dbReference type="GO" id="GO:0046854">
    <property type="term" value="P:phosphatidylinositol phosphate biosynthetic process"/>
    <property type="evidence" value="ECO:0007669"/>
    <property type="project" value="TreeGrafter"/>
</dbReference>
<dbReference type="GO" id="GO:0016308">
    <property type="term" value="F:1-phosphatidylinositol-4-phosphate 5-kinase activity"/>
    <property type="evidence" value="ECO:0007669"/>
    <property type="project" value="TreeGrafter"/>
</dbReference>
<keyword evidence="1" id="KW-0547">Nucleotide-binding</keyword>
<dbReference type="EMBL" id="AYCK01016468">
    <property type="status" value="NOT_ANNOTATED_CDS"/>
    <property type="molecule type" value="Genomic_DNA"/>
</dbReference>
<keyword evidence="1" id="KW-0067">ATP-binding</keyword>
<dbReference type="Gene3D" id="3.30.800.10">
    <property type="entry name" value="Phosphatidylinositol Phosphate Kinase II Beta"/>
    <property type="match status" value="1"/>
</dbReference>
<dbReference type="Pfam" id="PF01504">
    <property type="entry name" value="PIP5K"/>
    <property type="match status" value="2"/>
</dbReference>
<dbReference type="GO" id="GO:0005886">
    <property type="term" value="C:plasma membrane"/>
    <property type="evidence" value="ECO:0007669"/>
    <property type="project" value="TreeGrafter"/>
</dbReference>
<dbReference type="PANTHER" id="PTHR23086:SF46">
    <property type="entry name" value="PHOSPHATIDYLINOSITOL 4-PHOSPHATE 5-KINASE-LIKE PROTEIN 1"/>
    <property type="match status" value="1"/>
</dbReference>
<evidence type="ECO:0000256" key="3">
    <source>
        <dbReference type="SAM" id="Phobius"/>
    </source>
</evidence>
<dbReference type="GeneTree" id="ENSGT00940000158633"/>
<evidence type="ECO:0000259" key="4">
    <source>
        <dbReference type="PROSITE" id="PS51455"/>
    </source>
</evidence>
<keyword evidence="3" id="KW-1133">Transmembrane helix</keyword>
<reference evidence="5" key="3">
    <citation type="submission" date="2025-09" db="UniProtKB">
        <authorList>
            <consortium name="Ensembl"/>
        </authorList>
    </citation>
    <scope>IDENTIFICATION</scope>
</reference>
<dbReference type="Ensembl" id="ENSPFOT00000006002.2">
    <property type="protein sequence ID" value="ENSPFOP00000005992.2"/>
    <property type="gene ID" value="ENSPFOG00000006087.2"/>
</dbReference>
<feature type="transmembrane region" description="Helical" evidence="3">
    <location>
        <begin position="47"/>
        <end position="72"/>
    </location>
</feature>
<keyword evidence="6" id="KW-1185">Reference proteome</keyword>
<dbReference type="Gene3D" id="3.30.810.10">
    <property type="entry name" value="2-Layer Sandwich"/>
    <property type="match status" value="1"/>
</dbReference>
<dbReference type="InterPro" id="IPR027484">
    <property type="entry name" value="PInositol-4-P-5-kinase_N"/>
</dbReference>
<dbReference type="AlphaFoldDB" id="A0A087XJN9"/>
<dbReference type="InterPro" id="IPR023610">
    <property type="entry name" value="PInositol-4/5-P-5/4-kinase"/>
</dbReference>
<reference evidence="6" key="1">
    <citation type="submission" date="2013-10" db="EMBL/GenBank/DDBJ databases">
        <authorList>
            <person name="Schartl M."/>
            <person name="Warren W."/>
        </authorList>
    </citation>
    <scope>NUCLEOTIDE SEQUENCE [LARGE SCALE GENOMIC DNA]</scope>
    <source>
        <strain evidence="6">female</strain>
    </source>
</reference>
<evidence type="ECO:0000256" key="2">
    <source>
        <dbReference type="SAM" id="MobiDB-lite"/>
    </source>
</evidence>
<dbReference type="InterPro" id="IPR002498">
    <property type="entry name" value="PInositol-4-P-4/5-kinase_core"/>
</dbReference>
<dbReference type="EMBL" id="AYCK01016469">
    <property type="status" value="NOT_ANNOTATED_CDS"/>
    <property type="molecule type" value="Genomic_DNA"/>
</dbReference>
<dbReference type="Proteomes" id="UP000028760">
    <property type="component" value="Unassembled WGS sequence"/>
</dbReference>
<dbReference type="SMART" id="SM00330">
    <property type="entry name" value="PIPKc"/>
    <property type="match status" value="1"/>
</dbReference>
<feature type="domain" description="PIPK" evidence="4">
    <location>
        <begin position="1"/>
        <end position="289"/>
    </location>
</feature>
<keyword evidence="1" id="KW-0418">Kinase</keyword>
<dbReference type="SUPFAM" id="SSF56104">
    <property type="entry name" value="SAICAR synthase-like"/>
    <property type="match status" value="2"/>
</dbReference>
<dbReference type="PROSITE" id="PS51455">
    <property type="entry name" value="PIPK"/>
    <property type="match status" value="1"/>
</dbReference>
<protein>
    <submittedName>
        <fullName evidence="5">Phosphatidylinositol-4-phosphate 5-kinase like 1</fullName>
    </submittedName>
</protein>
<organism evidence="5 6">
    <name type="scientific">Poecilia formosa</name>
    <name type="common">Amazon molly</name>
    <name type="synonym">Limia formosa</name>
    <dbReference type="NCBI Taxonomy" id="48698"/>
    <lineage>
        <taxon>Eukaryota</taxon>
        <taxon>Metazoa</taxon>
        <taxon>Chordata</taxon>
        <taxon>Craniata</taxon>
        <taxon>Vertebrata</taxon>
        <taxon>Euteleostomi</taxon>
        <taxon>Actinopterygii</taxon>
        <taxon>Neopterygii</taxon>
        <taxon>Teleostei</taxon>
        <taxon>Neoteleostei</taxon>
        <taxon>Acanthomorphata</taxon>
        <taxon>Ovalentaria</taxon>
        <taxon>Atherinomorphae</taxon>
        <taxon>Cyprinodontiformes</taxon>
        <taxon>Poeciliidae</taxon>
        <taxon>Poeciliinae</taxon>
        <taxon>Poecilia</taxon>
    </lineage>
</organism>